<reference evidence="1 2" key="2">
    <citation type="submission" date="2018-11" db="EMBL/GenBank/DDBJ databases">
        <authorList>
            <consortium name="Pathogen Informatics"/>
        </authorList>
    </citation>
    <scope>NUCLEOTIDE SEQUENCE [LARGE SCALE GENOMIC DNA]</scope>
    <source>
        <strain evidence="1 2">MHpl1</strain>
    </source>
</reference>
<keyword evidence="2" id="KW-1185">Reference proteome</keyword>
<accession>A0A0N4WS34</accession>
<dbReference type="Proteomes" id="UP000268014">
    <property type="component" value="Unassembled WGS sequence"/>
</dbReference>
<name>A0A0N4WS34_HAEPC</name>
<protein>
    <submittedName>
        <fullName evidence="3">Transposase</fullName>
    </submittedName>
</protein>
<evidence type="ECO:0000313" key="3">
    <source>
        <dbReference type="WBParaSite" id="HPLM_0001432401-mRNA-1"/>
    </source>
</evidence>
<gene>
    <name evidence="1" type="ORF">HPLM_LOCUS14316</name>
</gene>
<evidence type="ECO:0000313" key="2">
    <source>
        <dbReference type="Proteomes" id="UP000268014"/>
    </source>
</evidence>
<dbReference type="EMBL" id="UZAF01018524">
    <property type="protein sequence ID" value="VDO52418.1"/>
    <property type="molecule type" value="Genomic_DNA"/>
</dbReference>
<dbReference type="WBParaSite" id="HPLM_0001432401-mRNA-1">
    <property type="protein sequence ID" value="HPLM_0001432401-mRNA-1"/>
    <property type="gene ID" value="HPLM_0001432401"/>
</dbReference>
<sequence length="88" mass="10084">MKNPYFHLLREDSSELLKGGLVDTSKKFFTIVLLLRNLPFPVKLVQQIKNHPIPQTLIVDRLMALLDERLATTGRLLANISVSYVSFF</sequence>
<dbReference type="AlphaFoldDB" id="A0A0N4WS34"/>
<evidence type="ECO:0000313" key="1">
    <source>
        <dbReference type="EMBL" id="VDO52418.1"/>
    </source>
</evidence>
<reference evidence="3" key="1">
    <citation type="submission" date="2017-02" db="UniProtKB">
        <authorList>
            <consortium name="WormBaseParasite"/>
        </authorList>
    </citation>
    <scope>IDENTIFICATION</scope>
</reference>
<organism evidence="3">
    <name type="scientific">Haemonchus placei</name>
    <name type="common">Barber's pole worm</name>
    <dbReference type="NCBI Taxonomy" id="6290"/>
    <lineage>
        <taxon>Eukaryota</taxon>
        <taxon>Metazoa</taxon>
        <taxon>Ecdysozoa</taxon>
        <taxon>Nematoda</taxon>
        <taxon>Chromadorea</taxon>
        <taxon>Rhabditida</taxon>
        <taxon>Rhabditina</taxon>
        <taxon>Rhabditomorpha</taxon>
        <taxon>Strongyloidea</taxon>
        <taxon>Trichostrongylidae</taxon>
        <taxon>Haemonchus</taxon>
    </lineage>
</organism>
<proteinExistence type="predicted"/>